<proteinExistence type="predicted"/>
<accession>A0ABQ1LY91</accession>
<protein>
    <recommendedName>
        <fullName evidence="3">Protein ImuA</fullName>
    </recommendedName>
</protein>
<dbReference type="EMBL" id="BMCH01000003">
    <property type="protein sequence ID" value="GGC31190.1"/>
    <property type="molecule type" value="Genomic_DNA"/>
</dbReference>
<organism evidence="1 2">
    <name type="scientific">Asaia siamensis</name>
    <dbReference type="NCBI Taxonomy" id="110479"/>
    <lineage>
        <taxon>Bacteria</taxon>
        <taxon>Pseudomonadati</taxon>
        <taxon>Pseudomonadota</taxon>
        <taxon>Alphaproteobacteria</taxon>
        <taxon>Acetobacterales</taxon>
        <taxon>Acetobacteraceae</taxon>
        <taxon>Asaia</taxon>
    </lineage>
</organism>
<gene>
    <name evidence="1" type="ORF">GCM10007207_15860</name>
</gene>
<dbReference type="Gene3D" id="3.40.50.300">
    <property type="entry name" value="P-loop containing nucleotide triphosphate hydrolases"/>
    <property type="match status" value="1"/>
</dbReference>
<sequence length="269" mass="28751">MKDRPGMAMLRDRVARIEQRYHKPLAALYLKTGLPLVDEALKGGLRRGAIHEFMGEGHDQMLCARPTQFVAKILAQVTGPVIWVMPPDGAPLLAGLQQTGLSAERLLCIEVHPARMAATIEDVLRSQGVAAVVADLSTPLSLTASRRLALAAETSGVTGFLLHRHQQFVPPSACWTRWRVGAVASPPIRMGQRALLSLAENFSLALLRHRGGDALNWRIGTDHVPPSSFSLAAILAHDALAQGAPAARSGLAAGSVWPGKAGAENRVCQ</sequence>
<dbReference type="SUPFAM" id="SSF52540">
    <property type="entry name" value="P-loop containing nucleoside triphosphate hydrolases"/>
    <property type="match status" value="1"/>
</dbReference>
<dbReference type="Proteomes" id="UP000637769">
    <property type="component" value="Unassembled WGS sequence"/>
</dbReference>
<comment type="caution">
    <text evidence="1">The sequence shown here is derived from an EMBL/GenBank/DDBJ whole genome shotgun (WGS) entry which is preliminary data.</text>
</comment>
<dbReference type="InterPro" id="IPR027417">
    <property type="entry name" value="P-loop_NTPase"/>
</dbReference>
<name>A0ABQ1LY91_9PROT</name>
<keyword evidence="2" id="KW-1185">Reference proteome</keyword>
<evidence type="ECO:0000313" key="2">
    <source>
        <dbReference type="Proteomes" id="UP000637769"/>
    </source>
</evidence>
<reference evidence="2" key="1">
    <citation type="journal article" date="2019" name="Int. J. Syst. Evol. Microbiol.">
        <title>The Global Catalogue of Microorganisms (GCM) 10K type strain sequencing project: providing services to taxonomists for standard genome sequencing and annotation.</title>
        <authorList>
            <consortium name="The Broad Institute Genomics Platform"/>
            <consortium name="The Broad Institute Genome Sequencing Center for Infectious Disease"/>
            <person name="Wu L."/>
            <person name="Ma J."/>
        </authorList>
    </citation>
    <scope>NUCLEOTIDE SEQUENCE [LARGE SCALE GENOMIC DNA]</scope>
    <source>
        <strain evidence="2">CCM 7132</strain>
    </source>
</reference>
<evidence type="ECO:0008006" key="3">
    <source>
        <dbReference type="Google" id="ProtNLM"/>
    </source>
</evidence>
<dbReference type="RefSeq" id="WP_229719759.1">
    <property type="nucleotide sequence ID" value="NZ_BMCH01000003.1"/>
</dbReference>
<evidence type="ECO:0000313" key="1">
    <source>
        <dbReference type="EMBL" id="GGC31190.1"/>
    </source>
</evidence>